<gene>
    <name evidence="1" type="ORF">AVEN_202836_1</name>
</gene>
<dbReference type="EMBL" id="BGPR01000392">
    <property type="protein sequence ID" value="GBM17676.1"/>
    <property type="molecule type" value="Genomic_DNA"/>
</dbReference>
<organism evidence="1 2">
    <name type="scientific">Araneus ventricosus</name>
    <name type="common">Orbweaver spider</name>
    <name type="synonym">Epeira ventricosa</name>
    <dbReference type="NCBI Taxonomy" id="182803"/>
    <lineage>
        <taxon>Eukaryota</taxon>
        <taxon>Metazoa</taxon>
        <taxon>Ecdysozoa</taxon>
        <taxon>Arthropoda</taxon>
        <taxon>Chelicerata</taxon>
        <taxon>Arachnida</taxon>
        <taxon>Araneae</taxon>
        <taxon>Araneomorphae</taxon>
        <taxon>Entelegynae</taxon>
        <taxon>Araneoidea</taxon>
        <taxon>Araneidae</taxon>
        <taxon>Araneus</taxon>
    </lineage>
</organism>
<keyword evidence="2" id="KW-1185">Reference proteome</keyword>
<sequence length="98" mass="11175">MHYPDVINALHIAIPTTELLRHSLRNITIVLHELKARSNLLKLVIHFTDKLDILVREKEKDIKSIKVSQMACGDWNSVWTEIGAKTAGVSHQRDPERG</sequence>
<accession>A0A4Y2DNS5</accession>
<evidence type="ECO:0000313" key="1">
    <source>
        <dbReference type="EMBL" id="GBM17676.1"/>
    </source>
</evidence>
<protein>
    <submittedName>
        <fullName evidence="1">Uncharacterized protein</fullName>
    </submittedName>
</protein>
<name>A0A4Y2DNS5_ARAVE</name>
<proteinExistence type="predicted"/>
<comment type="caution">
    <text evidence="1">The sequence shown here is derived from an EMBL/GenBank/DDBJ whole genome shotgun (WGS) entry which is preliminary data.</text>
</comment>
<dbReference type="AlphaFoldDB" id="A0A4Y2DNS5"/>
<dbReference type="Proteomes" id="UP000499080">
    <property type="component" value="Unassembled WGS sequence"/>
</dbReference>
<evidence type="ECO:0000313" key="2">
    <source>
        <dbReference type="Proteomes" id="UP000499080"/>
    </source>
</evidence>
<reference evidence="1 2" key="1">
    <citation type="journal article" date="2019" name="Sci. Rep.">
        <title>Orb-weaving spider Araneus ventricosus genome elucidates the spidroin gene catalogue.</title>
        <authorList>
            <person name="Kono N."/>
            <person name="Nakamura H."/>
            <person name="Ohtoshi R."/>
            <person name="Moran D.A.P."/>
            <person name="Shinohara A."/>
            <person name="Yoshida Y."/>
            <person name="Fujiwara M."/>
            <person name="Mori M."/>
            <person name="Tomita M."/>
            <person name="Arakawa K."/>
        </authorList>
    </citation>
    <scope>NUCLEOTIDE SEQUENCE [LARGE SCALE GENOMIC DNA]</scope>
</reference>